<evidence type="ECO:0000256" key="1">
    <source>
        <dbReference type="SAM" id="MobiDB-lite"/>
    </source>
</evidence>
<reference evidence="2" key="1">
    <citation type="journal article" date="2014" name="Front. Microbiol.">
        <title>High frequency of phylogenetically diverse reductive dehalogenase-homologous genes in deep subseafloor sedimentary metagenomes.</title>
        <authorList>
            <person name="Kawai M."/>
            <person name="Futagami T."/>
            <person name="Toyoda A."/>
            <person name="Takaki Y."/>
            <person name="Nishi S."/>
            <person name="Hori S."/>
            <person name="Arai W."/>
            <person name="Tsubouchi T."/>
            <person name="Morono Y."/>
            <person name="Uchiyama I."/>
            <person name="Ito T."/>
            <person name="Fujiyama A."/>
            <person name="Inagaki F."/>
            <person name="Takami H."/>
        </authorList>
    </citation>
    <scope>NUCLEOTIDE SEQUENCE</scope>
    <source>
        <strain evidence="2">Expedition CK06-06</strain>
    </source>
</reference>
<organism evidence="2">
    <name type="scientific">marine sediment metagenome</name>
    <dbReference type="NCBI Taxonomy" id="412755"/>
    <lineage>
        <taxon>unclassified sequences</taxon>
        <taxon>metagenomes</taxon>
        <taxon>ecological metagenomes</taxon>
    </lineage>
</organism>
<gene>
    <name evidence="2" type="ORF">S06H3_63075</name>
</gene>
<comment type="caution">
    <text evidence="2">The sequence shown here is derived from an EMBL/GenBank/DDBJ whole genome shotgun (WGS) entry which is preliminary data.</text>
</comment>
<feature type="non-terminal residue" evidence="2">
    <location>
        <position position="1"/>
    </location>
</feature>
<dbReference type="AlphaFoldDB" id="X1PCZ1"/>
<feature type="compositionally biased region" description="Basic and acidic residues" evidence="1">
    <location>
        <begin position="32"/>
        <end position="41"/>
    </location>
</feature>
<accession>X1PCZ1</accession>
<dbReference type="EMBL" id="BARV01041755">
    <property type="protein sequence ID" value="GAI53728.1"/>
    <property type="molecule type" value="Genomic_DNA"/>
</dbReference>
<sequence length="48" mass="5351">KIIRRQLIQGFQVRVKGAGQNAHIMQQSGSADTDKGKDRPAKAKAKRY</sequence>
<name>X1PCZ1_9ZZZZ</name>
<proteinExistence type="predicted"/>
<evidence type="ECO:0000313" key="2">
    <source>
        <dbReference type="EMBL" id="GAI53728.1"/>
    </source>
</evidence>
<protein>
    <submittedName>
        <fullName evidence="2">Uncharacterized protein</fullName>
    </submittedName>
</protein>
<feature type="region of interest" description="Disordered" evidence="1">
    <location>
        <begin position="20"/>
        <end position="48"/>
    </location>
</feature>